<keyword evidence="2" id="KW-1185">Reference proteome</keyword>
<reference evidence="1" key="1">
    <citation type="submission" date="2019-10" db="EMBL/GenBank/DDBJ databases">
        <authorList>
            <consortium name="DOE Joint Genome Institute"/>
            <person name="Kuo A."/>
            <person name="Miyauchi S."/>
            <person name="Kiss E."/>
            <person name="Drula E."/>
            <person name="Kohler A."/>
            <person name="Sanchez-Garcia M."/>
            <person name="Andreopoulos B."/>
            <person name="Barry K.W."/>
            <person name="Bonito G."/>
            <person name="Buee M."/>
            <person name="Carver A."/>
            <person name="Chen C."/>
            <person name="Cichocki N."/>
            <person name="Clum A."/>
            <person name="Culley D."/>
            <person name="Crous P.W."/>
            <person name="Fauchery L."/>
            <person name="Girlanda M."/>
            <person name="Hayes R."/>
            <person name="Keri Z."/>
            <person name="Labutti K."/>
            <person name="Lipzen A."/>
            <person name="Lombard V."/>
            <person name="Magnuson J."/>
            <person name="Maillard F."/>
            <person name="Morin E."/>
            <person name="Murat C."/>
            <person name="Nolan M."/>
            <person name="Ohm R."/>
            <person name="Pangilinan J."/>
            <person name="Pereira M."/>
            <person name="Perotto S."/>
            <person name="Peter M."/>
            <person name="Riley R."/>
            <person name="Sitrit Y."/>
            <person name="Stielow B."/>
            <person name="Szollosi G."/>
            <person name="Zifcakova L."/>
            <person name="Stursova M."/>
            <person name="Spatafora J.W."/>
            <person name="Tedersoo L."/>
            <person name="Vaario L.-M."/>
            <person name="Yamada A."/>
            <person name="Yan M."/>
            <person name="Wang P."/>
            <person name="Xu J."/>
            <person name="Bruns T."/>
            <person name="Baldrian P."/>
            <person name="Vilgalys R."/>
            <person name="Henrissat B."/>
            <person name="Grigoriev I.V."/>
            <person name="Hibbett D."/>
            <person name="Nagy L.G."/>
            <person name="Martin F.M."/>
        </authorList>
    </citation>
    <scope>NUCLEOTIDE SEQUENCE</scope>
    <source>
        <strain evidence="1">P2</strain>
    </source>
</reference>
<reference evidence="1" key="2">
    <citation type="journal article" date="2020" name="Nat. Commun.">
        <title>Large-scale genome sequencing of mycorrhizal fungi provides insights into the early evolution of symbiotic traits.</title>
        <authorList>
            <person name="Miyauchi S."/>
            <person name="Kiss E."/>
            <person name="Kuo A."/>
            <person name="Drula E."/>
            <person name="Kohler A."/>
            <person name="Sanchez-Garcia M."/>
            <person name="Morin E."/>
            <person name="Andreopoulos B."/>
            <person name="Barry K.W."/>
            <person name="Bonito G."/>
            <person name="Buee M."/>
            <person name="Carver A."/>
            <person name="Chen C."/>
            <person name="Cichocki N."/>
            <person name="Clum A."/>
            <person name="Culley D."/>
            <person name="Crous P.W."/>
            <person name="Fauchery L."/>
            <person name="Girlanda M."/>
            <person name="Hayes R.D."/>
            <person name="Keri Z."/>
            <person name="LaButti K."/>
            <person name="Lipzen A."/>
            <person name="Lombard V."/>
            <person name="Magnuson J."/>
            <person name="Maillard F."/>
            <person name="Murat C."/>
            <person name="Nolan M."/>
            <person name="Ohm R.A."/>
            <person name="Pangilinan J."/>
            <person name="Pereira M.F."/>
            <person name="Perotto S."/>
            <person name="Peter M."/>
            <person name="Pfister S."/>
            <person name="Riley R."/>
            <person name="Sitrit Y."/>
            <person name="Stielow J.B."/>
            <person name="Szollosi G."/>
            <person name="Zifcakova L."/>
            <person name="Stursova M."/>
            <person name="Spatafora J.W."/>
            <person name="Tedersoo L."/>
            <person name="Vaario L.M."/>
            <person name="Yamada A."/>
            <person name="Yan M."/>
            <person name="Wang P."/>
            <person name="Xu J."/>
            <person name="Bruns T."/>
            <person name="Baldrian P."/>
            <person name="Vilgalys R."/>
            <person name="Dunand C."/>
            <person name="Henrissat B."/>
            <person name="Grigoriev I.V."/>
            <person name="Hibbett D."/>
            <person name="Nagy L.G."/>
            <person name="Martin F.M."/>
        </authorList>
    </citation>
    <scope>NUCLEOTIDE SEQUENCE</scope>
    <source>
        <strain evidence="1">P2</strain>
    </source>
</reference>
<name>A0ACB6Z8P2_THEGA</name>
<protein>
    <submittedName>
        <fullName evidence="1">Uncharacterized protein</fullName>
    </submittedName>
</protein>
<proteinExistence type="predicted"/>
<organism evidence="1 2">
    <name type="scientific">Thelephora ganbajun</name>
    <name type="common">Ganba fungus</name>
    <dbReference type="NCBI Taxonomy" id="370292"/>
    <lineage>
        <taxon>Eukaryota</taxon>
        <taxon>Fungi</taxon>
        <taxon>Dikarya</taxon>
        <taxon>Basidiomycota</taxon>
        <taxon>Agaricomycotina</taxon>
        <taxon>Agaricomycetes</taxon>
        <taxon>Thelephorales</taxon>
        <taxon>Thelephoraceae</taxon>
        <taxon>Thelephora</taxon>
    </lineage>
</organism>
<dbReference type="EMBL" id="MU118078">
    <property type="protein sequence ID" value="KAF9645765.1"/>
    <property type="molecule type" value="Genomic_DNA"/>
</dbReference>
<gene>
    <name evidence="1" type="ORF">BDM02DRAFT_3156773</name>
</gene>
<comment type="caution">
    <text evidence="1">The sequence shown here is derived from an EMBL/GenBank/DDBJ whole genome shotgun (WGS) entry which is preliminary data.</text>
</comment>
<evidence type="ECO:0000313" key="2">
    <source>
        <dbReference type="Proteomes" id="UP000886501"/>
    </source>
</evidence>
<dbReference type="Proteomes" id="UP000886501">
    <property type="component" value="Unassembled WGS sequence"/>
</dbReference>
<sequence>MPPPQGDSTNTPEWFCTCGKCGRRGKALTRATWYRHNPSGIKAKYGALTDKEMEASQKAYASARKNIQERFPESEMLSYDQVKQRVSNLSGVFTWKHDMCINSCAAFTGPFAHLEKCPCCHKSCYDEDELRKSNSKNKVPRKVFTMFPLGPQLQSCWKSPHMAQQMLYRRDKTRDLLQKRNQGEDYIYDDIFCGLDYLDAAKAGDIKDYNMVVMLSIDGAQLYCNKKLDCWIYIWIILDLAPDQRYKIRNIIPGSVIPGPKNSKHLNSFLFPGLAHVSALQKEGMRIWDGCNGVDTLSFLILLLILADAVAMAELSSSVGHHGKKGCQIFCGFFGCNKPGGPHYYPVLLQPLDSDVVGSNHLDFDINNLSEASIFDGTPRILEPPTCFPGDIMHQPLWKGDGSTDGNVWKTHGQAVADAAPYFPCSFDCTPRNPAKKLSSGYKAWELLLYFYGLGPEAYYKHYCKLIISPEQLQLAHWSLLEWVLEFKHLYYCWKTEHLHFVRQCVHSLVHLAPETLCIGPPSLLAQWTMEHQPSNPFANLTEQAKKVVEVNSIIIKKDPHGSIDIGNGYILLGPKDTKGYRLPDTEKDTLVLHQGTIRFAEVQFYFQAIVEGINETLALCSLYSPIDNLCREYSNSALNVCRYEGGNHLVVIWVKSILSVVVMVPFVRQGEQVREFFLVEKFALGVIDTGDIVD</sequence>
<evidence type="ECO:0000313" key="1">
    <source>
        <dbReference type="EMBL" id="KAF9645765.1"/>
    </source>
</evidence>
<accession>A0ACB6Z8P2</accession>